<comment type="caution">
    <text evidence="5">The sequence shown here is derived from an EMBL/GenBank/DDBJ whole genome shotgun (WGS) entry which is preliminary data.</text>
</comment>
<gene>
    <name evidence="5" type="ORF">CWI80_09130</name>
</gene>
<evidence type="ECO:0000256" key="1">
    <source>
        <dbReference type="ARBA" id="ARBA00023125"/>
    </source>
</evidence>
<dbReference type="SMART" id="SM00448">
    <property type="entry name" value="REC"/>
    <property type="match status" value="1"/>
</dbReference>
<protein>
    <submittedName>
        <fullName evidence="5">DNA-binding response regulator</fullName>
    </submittedName>
</protein>
<dbReference type="SMART" id="SM00421">
    <property type="entry name" value="HTH_LUXR"/>
    <property type="match status" value="1"/>
</dbReference>
<dbReference type="InterPro" id="IPR016032">
    <property type="entry name" value="Sig_transdc_resp-reg_C-effctor"/>
</dbReference>
<evidence type="ECO:0000313" key="5">
    <source>
        <dbReference type="EMBL" id="RUO72694.1"/>
    </source>
</evidence>
<dbReference type="PROSITE" id="PS50043">
    <property type="entry name" value="HTH_LUXR_2"/>
    <property type="match status" value="1"/>
</dbReference>
<dbReference type="PANTHER" id="PTHR43214">
    <property type="entry name" value="TWO-COMPONENT RESPONSE REGULATOR"/>
    <property type="match status" value="1"/>
</dbReference>
<sequence length="198" mass="21839">MKLLLAEDQTMVRNALAALLRLEGDYDVHEVADGQQAQQALQHQPYDVVLTDIEMPNLTGLELLQWSKQHAPATKVVVITTFHRSGYIQRAIQAGADGFILKDAPIEELLQSLQQVLQGQRVIANALLLQSLDHHDPLTERERKALRLAADGHSTAAIATALFIAEGTARNCLSEAMSKLHASNRIEAARIAQRNGWL</sequence>
<evidence type="ECO:0000313" key="6">
    <source>
        <dbReference type="Proteomes" id="UP000287022"/>
    </source>
</evidence>
<dbReference type="InterPro" id="IPR001789">
    <property type="entry name" value="Sig_transdc_resp-reg_receiver"/>
</dbReference>
<name>A0A432Z480_9GAMM</name>
<dbReference type="SUPFAM" id="SSF46894">
    <property type="entry name" value="C-terminal effector domain of the bipartite response regulators"/>
    <property type="match status" value="1"/>
</dbReference>
<dbReference type="Gene3D" id="3.40.50.2300">
    <property type="match status" value="1"/>
</dbReference>
<proteinExistence type="predicted"/>
<keyword evidence="1 5" id="KW-0238">DNA-binding</keyword>
<dbReference type="InterPro" id="IPR011006">
    <property type="entry name" value="CheY-like_superfamily"/>
</dbReference>
<feature type="domain" description="HTH luxR-type" evidence="3">
    <location>
        <begin position="131"/>
        <end position="196"/>
    </location>
</feature>
<reference evidence="6" key="1">
    <citation type="journal article" date="2018" name="Front. Microbiol.">
        <title>Genome-Based Analysis Reveals the Taxonomy and Diversity of the Family Idiomarinaceae.</title>
        <authorList>
            <person name="Liu Y."/>
            <person name="Lai Q."/>
            <person name="Shao Z."/>
        </authorList>
    </citation>
    <scope>NUCLEOTIDE SEQUENCE [LARGE SCALE GENOMIC DNA]</scope>
    <source>
        <strain evidence="6">c121</strain>
    </source>
</reference>
<organism evidence="5 6">
    <name type="scientific">Pseudidiomarina sediminum</name>
    <dbReference type="NCBI Taxonomy" id="431675"/>
    <lineage>
        <taxon>Bacteria</taxon>
        <taxon>Pseudomonadati</taxon>
        <taxon>Pseudomonadota</taxon>
        <taxon>Gammaproteobacteria</taxon>
        <taxon>Alteromonadales</taxon>
        <taxon>Idiomarinaceae</taxon>
        <taxon>Pseudidiomarina</taxon>
    </lineage>
</organism>
<dbReference type="CDD" id="cd06170">
    <property type="entry name" value="LuxR_C_like"/>
    <property type="match status" value="1"/>
</dbReference>
<dbReference type="PANTHER" id="PTHR43214:SF42">
    <property type="entry name" value="TRANSCRIPTIONAL REGULATORY PROTEIN DESR"/>
    <property type="match status" value="1"/>
</dbReference>
<dbReference type="SUPFAM" id="SSF52172">
    <property type="entry name" value="CheY-like"/>
    <property type="match status" value="1"/>
</dbReference>
<dbReference type="Pfam" id="PF00196">
    <property type="entry name" value="GerE"/>
    <property type="match status" value="1"/>
</dbReference>
<evidence type="ECO:0000259" key="4">
    <source>
        <dbReference type="PROSITE" id="PS50110"/>
    </source>
</evidence>
<dbReference type="Gene3D" id="1.10.10.10">
    <property type="entry name" value="Winged helix-like DNA-binding domain superfamily/Winged helix DNA-binding domain"/>
    <property type="match status" value="1"/>
</dbReference>
<dbReference type="RefSeq" id="WP_026860979.1">
    <property type="nucleotide sequence ID" value="NZ_JAHVIQ010000001.1"/>
</dbReference>
<keyword evidence="6" id="KW-1185">Reference proteome</keyword>
<accession>A0A432Z480</accession>
<dbReference type="AlphaFoldDB" id="A0A432Z480"/>
<dbReference type="InterPro" id="IPR039420">
    <property type="entry name" value="WalR-like"/>
</dbReference>
<dbReference type="Proteomes" id="UP000287022">
    <property type="component" value="Unassembled WGS sequence"/>
</dbReference>
<feature type="domain" description="Response regulatory" evidence="4">
    <location>
        <begin position="2"/>
        <end position="117"/>
    </location>
</feature>
<dbReference type="GO" id="GO:0000160">
    <property type="term" value="P:phosphorelay signal transduction system"/>
    <property type="evidence" value="ECO:0007669"/>
    <property type="project" value="InterPro"/>
</dbReference>
<feature type="modified residue" description="4-aspartylphosphate" evidence="2">
    <location>
        <position position="52"/>
    </location>
</feature>
<dbReference type="GO" id="GO:0003677">
    <property type="term" value="F:DNA binding"/>
    <property type="evidence" value="ECO:0007669"/>
    <property type="project" value="UniProtKB-KW"/>
</dbReference>
<dbReference type="EMBL" id="PIQE01000002">
    <property type="protein sequence ID" value="RUO72694.1"/>
    <property type="molecule type" value="Genomic_DNA"/>
</dbReference>
<dbReference type="STRING" id="1122124.GCA_000423165_02286"/>
<dbReference type="InterPro" id="IPR036388">
    <property type="entry name" value="WH-like_DNA-bd_sf"/>
</dbReference>
<evidence type="ECO:0000259" key="3">
    <source>
        <dbReference type="PROSITE" id="PS50043"/>
    </source>
</evidence>
<dbReference type="InterPro" id="IPR000792">
    <property type="entry name" value="Tscrpt_reg_LuxR_C"/>
</dbReference>
<dbReference type="PROSITE" id="PS50110">
    <property type="entry name" value="RESPONSE_REGULATORY"/>
    <property type="match status" value="1"/>
</dbReference>
<evidence type="ECO:0000256" key="2">
    <source>
        <dbReference type="PROSITE-ProRule" id="PRU00169"/>
    </source>
</evidence>
<dbReference type="Pfam" id="PF00072">
    <property type="entry name" value="Response_reg"/>
    <property type="match status" value="1"/>
</dbReference>
<dbReference type="PRINTS" id="PR00038">
    <property type="entry name" value="HTHLUXR"/>
</dbReference>
<dbReference type="GO" id="GO:0006355">
    <property type="term" value="P:regulation of DNA-templated transcription"/>
    <property type="evidence" value="ECO:0007669"/>
    <property type="project" value="InterPro"/>
</dbReference>
<keyword evidence="2" id="KW-0597">Phosphoprotein</keyword>